<dbReference type="Proteomes" id="UP000799441">
    <property type="component" value="Unassembled WGS sequence"/>
</dbReference>
<accession>A0A9P4Q8M5</accession>
<sequence length="249" mass="26685">MAPITTYMMALWATSIAAAAPNSGLKKCGSAYYDPSQYTCYGSKVGQLCPIFNGIPDKLCGNACYSEYMYTCDNGVLRTLPPANTTFTLTAISPKYPEIHNMPIQAAGLHFYVSKTPGTYCPTVAGDICTTFPNNETYIYPGGSALAVMVPGGQQAYTQTDGAWAFTQAHSISLYNVSSYFLGPAYQGGGMFGPNNTNLIACPQSNGAGKTSWQVFADNPAVYRTATCLGFYARVNKKESGSFGAWQYT</sequence>
<comment type="caution">
    <text evidence="3">The sequence shown here is derived from an EMBL/GenBank/DDBJ whole genome shotgun (WGS) entry which is preliminary data.</text>
</comment>
<organism evidence="3 4">
    <name type="scientific">Polychaeton citri CBS 116435</name>
    <dbReference type="NCBI Taxonomy" id="1314669"/>
    <lineage>
        <taxon>Eukaryota</taxon>
        <taxon>Fungi</taxon>
        <taxon>Dikarya</taxon>
        <taxon>Ascomycota</taxon>
        <taxon>Pezizomycotina</taxon>
        <taxon>Dothideomycetes</taxon>
        <taxon>Dothideomycetidae</taxon>
        <taxon>Capnodiales</taxon>
        <taxon>Capnodiaceae</taxon>
        <taxon>Polychaeton</taxon>
    </lineage>
</organism>
<dbReference type="PANTHER" id="PTHR42047">
    <property type="entry name" value="PROTEIN, PUTATIVE (AFU_ORTHOLOGUE AFUA_6G03560)-RELATED"/>
    <property type="match status" value="1"/>
</dbReference>
<feature type="signal peptide" evidence="1">
    <location>
        <begin position="1"/>
        <end position="19"/>
    </location>
</feature>
<evidence type="ECO:0000313" key="4">
    <source>
        <dbReference type="Proteomes" id="UP000799441"/>
    </source>
</evidence>
<reference evidence="3" key="1">
    <citation type="journal article" date="2020" name="Stud. Mycol.">
        <title>101 Dothideomycetes genomes: a test case for predicting lifestyles and emergence of pathogens.</title>
        <authorList>
            <person name="Haridas S."/>
            <person name="Albert R."/>
            <person name="Binder M."/>
            <person name="Bloem J."/>
            <person name="Labutti K."/>
            <person name="Salamov A."/>
            <person name="Andreopoulos B."/>
            <person name="Baker S."/>
            <person name="Barry K."/>
            <person name="Bills G."/>
            <person name="Bluhm B."/>
            <person name="Cannon C."/>
            <person name="Castanera R."/>
            <person name="Culley D."/>
            <person name="Daum C."/>
            <person name="Ezra D."/>
            <person name="Gonzalez J."/>
            <person name="Henrissat B."/>
            <person name="Kuo A."/>
            <person name="Liang C."/>
            <person name="Lipzen A."/>
            <person name="Lutzoni F."/>
            <person name="Magnuson J."/>
            <person name="Mondo S."/>
            <person name="Nolan M."/>
            <person name="Ohm R."/>
            <person name="Pangilinan J."/>
            <person name="Park H.-J."/>
            <person name="Ramirez L."/>
            <person name="Alfaro M."/>
            <person name="Sun H."/>
            <person name="Tritt A."/>
            <person name="Yoshinaga Y."/>
            <person name="Zwiers L.-H."/>
            <person name="Turgeon B."/>
            <person name="Goodwin S."/>
            <person name="Spatafora J."/>
            <person name="Crous P."/>
            <person name="Grigoriev I."/>
        </authorList>
    </citation>
    <scope>NUCLEOTIDE SEQUENCE</scope>
    <source>
        <strain evidence="3">CBS 116435</strain>
    </source>
</reference>
<name>A0A9P4Q8M5_9PEZI</name>
<feature type="chain" id="PRO_5040416724" evidence="1">
    <location>
        <begin position="20"/>
        <end position="249"/>
    </location>
</feature>
<dbReference type="InterPro" id="IPR018909">
    <property type="entry name" value="Eng1_septum"/>
</dbReference>
<feature type="domain" description="Endo-1,3(4)-beta-glucanase 1 carbohydrate binding" evidence="2">
    <location>
        <begin position="27"/>
        <end position="77"/>
    </location>
</feature>
<keyword evidence="1" id="KW-0732">Signal</keyword>
<dbReference type="AlphaFoldDB" id="A0A9P4Q8M5"/>
<protein>
    <submittedName>
        <fullName evidence="3">Carbohydrate-binding module family 52 protein</fullName>
    </submittedName>
</protein>
<dbReference type="InterPro" id="IPR052820">
    <property type="entry name" value="PhiA_domain"/>
</dbReference>
<dbReference type="OrthoDB" id="5430620at2759"/>
<evidence type="ECO:0000259" key="2">
    <source>
        <dbReference type="Pfam" id="PF10645"/>
    </source>
</evidence>
<evidence type="ECO:0000256" key="1">
    <source>
        <dbReference type="SAM" id="SignalP"/>
    </source>
</evidence>
<dbReference type="Pfam" id="PF10645">
    <property type="entry name" value="Carb_bind"/>
    <property type="match status" value="1"/>
</dbReference>
<dbReference type="GO" id="GO:0030246">
    <property type="term" value="F:carbohydrate binding"/>
    <property type="evidence" value="ECO:0007669"/>
    <property type="project" value="InterPro"/>
</dbReference>
<proteinExistence type="predicted"/>
<dbReference type="PANTHER" id="PTHR42047:SF1">
    <property type="entry name" value="PROTEIN, PUTATIVE (AFU_ORTHOLOGUE AFUA_6G03560)-RELATED"/>
    <property type="match status" value="1"/>
</dbReference>
<gene>
    <name evidence="3" type="ORF">K431DRAFT_284870</name>
</gene>
<evidence type="ECO:0000313" key="3">
    <source>
        <dbReference type="EMBL" id="KAF2721495.1"/>
    </source>
</evidence>
<dbReference type="EMBL" id="MU003790">
    <property type="protein sequence ID" value="KAF2721495.1"/>
    <property type="molecule type" value="Genomic_DNA"/>
</dbReference>
<keyword evidence="4" id="KW-1185">Reference proteome</keyword>